<evidence type="ECO:0000313" key="2">
    <source>
        <dbReference type="Proteomes" id="UP000286510"/>
    </source>
</evidence>
<protein>
    <submittedName>
        <fullName evidence="1">Uncharacterized protein</fullName>
    </submittedName>
</protein>
<evidence type="ECO:0000313" key="1">
    <source>
        <dbReference type="EMBL" id="RHZ20287.1"/>
    </source>
</evidence>
<accession>A0A3R6XFA9</accession>
<dbReference type="Proteomes" id="UP000286510">
    <property type="component" value="Unassembled WGS sequence"/>
</dbReference>
<dbReference type="AlphaFoldDB" id="A0A3R6XFA9"/>
<gene>
    <name evidence="1" type="ORF">DYB26_006161</name>
</gene>
<sequence>MRPRKRNQNRYKNEERKFFLNKFKATHGVSERQFCRDNKLAFSTWQGWRTNEAKILASKRHGRLATLGGQGLRELIPFKNELLAFMRDRRGTERYVRVFHLMRWVKRHHRPWLVDYLSTKKNDAVGYNSFRTLLLRYLHIFRFSRFHYIMVKKLLTAEEAEAKRLKRNEQCKQYHIKNRERRLAYKRENHAKNKAHRLQKMKEWREKNKERRNVYFKEWWRKKRGGKDEDDHSLDPEFDDACSDDSSNSTCTSSASSLMLLSEVALKCIPHGAHGSVKLEPLVAPVIGDACHSCSLQGP</sequence>
<proteinExistence type="predicted"/>
<reference evidence="1 2" key="1">
    <citation type="submission" date="2018-08" db="EMBL/GenBank/DDBJ databases">
        <title>Aphanomyces genome sequencing and annotation.</title>
        <authorList>
            <person name="Minardi D."/>
            <person name="Oidtmann B."/>
            <person name="Van Der Giezen M."/>
            <person name="Studholme D.J."/>
        </authorList>
    </citation>
    <scope>NUCLEOTIDE SEQUENCE [LARGE SCALE GENOMIC DNA]</scope>
    <source>
        <strain evidence="1 2">FDL457</strain>
    </source>
</reference>
<name>A0A3R6XFA9_APHAT</name>
<dbReference type="EMBL" id="QUTF01012994">
    <property type="protein sequence ID" value="RHZ20287.1"/>
    <property type="molecule type" value="Genomic_DNA"/>
</dbReference>
<organism evidence="1 2">
    <name type="scientific">Aphanomyces astaci</name>
    <name type="common">Crayfish plague agent</name>
    <dbReference type="NCBI Taxonomy" id="112090"/>
    <lineage>
        <taxon>Eukaryota</taxon>
        <taxon>Sar</taxon>
        <taxon>Stramenopiles</taxon>
        <taxon>Oomycota</taxon>
        <taxon>Saprolegniomycetes</taxon>
        <taxon>Saprolegniales</taxon>
        <taxon>Verrucalvaceae</taxon>
        <taxon>Aphanomyces</taxon>
    </lineage>
</organism>
<comment type="caution">
    <text evidence="1">The sequence shown here is derived from an EMBL/GenBank/DDBJ whole genome shotgun (WGS) entry which is preliminary data.</text>
</comment>